<accession>T0YA14</accession>
<dbReference type="CDD" id="cd14359">
    <property type="entry name" value="UBA_AeNAC"/>
    <property type="match status" value="1"/>
</dbReference>
<dbReference type="GO" id="GO:0015031">
    <property type="term" value="P:protein transport"/>
    <property type="evidence" value="ECO:0007669"/>
    <property type="project" value="UniProtKB-KW"/>
</dbReference>
<keyword evidence="3" id="KW-0653">Protein transport</keyword>
<feature type="domain" description="NAC-A/B" evidence="4">
    <location>
        <begin position="4"/>
        <end position="72"/>
    </location>
</feature>
<organism evidence="5">
    <name type="scientific">mine drainage metagenome</name>
    <dbReference type="NCBI Taxonomy" id="410659"/>
    <lineage>
        <taxon>unclassified sequences</taxon>
        <taxon>metagenomes</taxon>
        <taxon>ecological metagenomes</taxon>
    </lineage>
</organism>
<keyword evidence="1" id="KW-0813">Transport</keyword>
<dbReference type="PROSITE" id="PS51151">
    <property type="entry name" value="NAC_AB"/>
    <property type="match status" value="1"/>
</dbReference>
<dbReference type="Pfam" id="PF01849">
    <property type="entry name" value="NAC"/>
    <property type="match status" value="1"/>
</dbReference>
<evidence type="ECO:0000313" key="5">
    <source>
        <dbReference type="EMBL" id="EQD28632.1"/>
    </source>
</evidence>
<proteinExistence type="inferred from homology"/>
<dbReference type="AlphaFoldDB" id="T0YA14"/>
<comment type="caution">
    <text evidence="5">The sequence shown here is derived from an EMBL/GenBank/DDBJ whole genome shotgun (WGS) entry which is preliminary data.</text>
</comment>
<sequence length="121" mass="13477">MPGKMNSREMRRMMSQMGIKSTEMNDVKRVIMEGELKNYIVENPQVVLIEGQGQKSLQIIGIIKEVQKGQNTVKKAETTLSFPNEDIELVMSQANVTKEKAIDALKKASGEPAQAIIDLSQ</sequence>
<dbReference type="Gene3D" id="1.10.8.10">
    <property type="entry name" value="DNA helicase RuvA subunit, C-terminal domain"/>
    <property type="match status" value="1"/>
</dbReference>
<reference evidence="5" key="2">
    <citation type="journal article" date="2014" name="ISME J.">
        <title>Microbial stratification in low pH oxic and suboxic macroscopic growths along an acid mine drainage.</title>
        <authorList>
            <person name="Mendez-Garcia C."/>
            <person name="Mesa V."/>
            <person name="Sprenger R.R."/>
            <person name="Richter M."/>
            <person name="Diez M.S."/>
            <person name="Solano J."/>
            <person name="Bargiela R."/>
            <person name="Golyshina O.V."/>
            <person name="Manteca A."/>
            <person name="Ramos J.L."/>
            <person name="Gallego J.R."/>
            <person name="Llorente I."/>
            <person name="Martins Dos Santos V.A."/>
            <person name="Jensen O.N."/>
            <person name="Pelaez A.I."/>
            <person name="Sanchez J."/>
            <person name="Ferrer M."/>
        </authorList>
    </citation>
    <scope>NUCLEOTIDE SEQUENCE</scope>
</reference>
<dbReference type="Pfam" id="PF19026">
    <property type="entry name" value="UBA_HYPK"/>
    <property type="match status" value="1"/>
</dbReference>
<dbReference type="EMBL" id="AUZX01015576">
    <property type="protein sequence ID" value="EQD28632.1"/>
    <property type="molecule type" value="Genomic_DNA"/>
</dbReference>
<evidence type="ECO:0000256" key="3">
    <source>
        <dbReference type="ARBA" id="ARBA00022927"/>
    </source>
</evidence>
<dbReference type="NCBIfam" id="TIGR00264">
    <property type="entry name" value="archaeal-type nascent polypeptide-associated complex protein"/>
    <property type="match status" value="1"/>
</dbReference>
<evidence type="ECO:0000256" key="1">
    <source>
        <dbReference type="ARBA" id="ARBA00022448"/>
    </source>
</evidence>
<gene>
    <name evidence="5" type="ORF">B1A_21084</name>
</gene>
<dbReference type="InterPro" id="IPR038187">
    <property type="entry name" value="NAC_A/B_dom_sf"/>
</dbReference>
<dbReference type="SMART" id="SM01407">
    <property type="entry name" value="NAC"/>
    <property type="match status" value="1"/>
</dbReference>
<evidence type="ECO:0000259" key="4">
    <source>
        <dbReference type="PROSITE" id="PS51151"/>
    </source>
</evidence>
<name>T0YA14_9ZZZZ</name>
<reference evidence="5" key="1">
    <citation type="submission" date="2013-08" db="EMBL/GenBank/DDBJ databases">
        <authorList>
            <person name="Mendez C."/>
            <person name="Richter M."/>
            <person name="Ferrer M."/>
            <person name="Sanchez J."/>
        </authorList>
    </citation>
    <scope>NUCLEOTIDE SEQUENCE</scope>
</reference>
<dbReference type="InterPro" id="IPR005231">
    <property type="entry name" value="NAC_arc"/>
</dbReference>
<dbReference type="InterPro" id="IPR002715">
    <property type="entry name" value="Nas_poly-pep-assoc_cplx_dom"/>
</dbReference>
<dbReference type="GO" id="GO:0003723">
    <property type="term" value="F:RNA binding"/>
    <property type="evidence" value="ECO:0007669"/>
    <property type="project" value="UniProtKB-KW"/>
</dbReference>
<dbReference type="Gene3D" id="2.20.70.30">
    <property type="entry name" value="Nascent polypeptide-associated complex domain"/>
    <property type="match status" value="1"/>
</dbReference>
<dbReference type="HAMAP" id="MF_00814">
    <property type="entry name" value="NAC_arch"/>
    <property type="match status" value="1"/>
</dbReference>
<protein>
    <submittedName>
        <fullName evidence="5">Nascent polypeptide-associated complex protein</fullName>
    </submittedName>
</protein>
<dbReference type="InterPro" id="IPR044034">
    <property type="entry name" value="NAC-like_UBA"/>
</dbReference>
<evidence type="ECO:0000256" key="2">
    <source>
        <dbReference type="ARBA" id="ARBA00022884"/>
    </source>
</evidence>
<keyword evidence="2" id="KW-0694">RNA-binding</keyword>